<evidence type="ECO:0000313" key="5">
    <source>
        <dbReference type="EMBL" id="MBC8178048.1"/>
    </source>
</evidence>
<evidence type="ECO:0000313" key="6">
    <source>
        <dbReference type="Proteomes" id="UP000650524"/>
    </source>
</evidence>
<dbReference type="PROSITE" id="PS01124">
    <property type="entry name" value="HTH_ARAC_FAMILY_2"/>
    <property type="match status" value="1"/>
</dbReference>
<proteinExistence type="predicted"/>
<dbReference type="InterPro" id="IPR018060">
    <property type="entry name" value="HTH_AraC"/>
</dbReference>
<dbReference type="PANTHER" id="PTHR46796">
    <property type="entry name" value="HTH-TYPE TRANSCRIPTIONAL ACTIVATOR RHAS-RELATED"/>
    <property type="match status" value="1"/>
</dbReference>
<dbReference type="Proteomes" id="UP000650524">
    <property type="component" value="Unassembled WGS sequence"/>
</dbReference>
<organism evidence="5 6">
    <name type="scientific">Candidatus Desulfacyla euxinica</name>
    <dbReference type="NCBI Taxonomy" id="2841693"/>
    <lineage>
        <taxon>Bacteria</taxon>
        <taxon>Deltaproteobacteria</taxon>
        <taxon>Candidatus Desulfacyla</taxon>
    </lineage>
</organism>
<accession>A0A8J6N0P8</accession>
<dbReference type="InterPro" id="IPR050204">
    <property type="entry name" value="AraC_XylS_family_regulators"/>
</dbReference>
<gene>
    <name evidence="5" type="ORF">H8E19_11645</name>
</gene>
<feature type="domain" description="HTH araC/xylS-type" evidence="4">
    <location>
        <begin position="1"/>
        <end position="93"/>
    </location>
</feature>
<evidence type="ECO:0000259" key="4">
    <source>
        <dbReference type="PROSITE" id="PS01124"/>
    </source>
</evidence>
<dbReference type="GO" id="GO:0003700">
    <property type="term" value="F:DNA-binding transcription factor activity"/>
    <property type="evidence" value="ECO:0007669"/>
    <property type="project" value="InterPro"/>
</dbReference>
<keyword evidence="3" id="KW-0804">Transcription</keyword>
<dbReference type="InterPro" id="IPR009057">
    <property type="entry name" value="Homeodomain-like_sf"/>
</dbReference>
<comment type="caution">
    <text evidence="5">The sequence shown here is derived from an EMBL/GenBank/DDBJ whole genome shotgun (WGS) entry which is preliminary data.</text>
</comment>
<dbReference type="EMBL" id="JACNJD010000252">
    <property type="protein sequence ID" value="MBC8178048.1"/>
    <property type="molecule type" value="Genomic_DNA"/>
</dbReference>
<keyword evidence="2" id="KW-0238">DNA-binding</keyword>
<dbReference type="Pfam" id="PF12833">
    <property type="entry name" value="HTH_18"/>
    <property type="match status" value="1"/>
</dbReference>
<sequence>MEENFDRSYPYEELARRFGMSRRTFERRFKAATGDTPLIYLQRVRVEAAKKILETEELSFDEIVYRVGYEDTGAFRKVFLKQTGLLPREYKRQFQRI</sequence>
<dbReference type="AlphaFoldDB" id="A0A8J6N0P8"/>
<dbReference type="Gene3D" id="1.10.10.60">
    <property type="entry name" value="Homeodomain-like"/>
    <property type="match status" value="2"/>
</dbReference>
<reference evidence="5 6" key="1">
    <citation type="submission" date="2020-08" db="EMBL/GenBank/DDBJ databases">
        <title>Bridging the membrane lipid divide: bacteria of the FCB group superphylum have the potential to synthesize archaeal ether lipids.</title>
        <authorList>
            <person name="Villanueva L."/>
            <person name="Von Meijenfeldt F.A.B."/>
            <person name="Westbye A.B."/>
            <person name="Yadav S."/>
            <person name="Hopmans E.C."/>
            <person name="Dutilh B.E."/>
            <person name="Sinninghe Damste J.S."/>
        </authorList>
    </citation>
    <scope>NUCLEOTIDE SEQUENCE [LARGE SCALE GENOMIC DNA]</scope>
    <source>
        <strain evidence="5">NIOZ-UU27</strain>
    </source>
</reference>
<dbReference type="SMART" id="SM00342">
    <property type="entry name" value="HTH_ARAC"/>
    <property type="match status" value="1"/>
</dbReference>
<dbReference type="GO" id="GO:0043565">
    <property type="term" value="F:sequence-specific DNA binding"/>
    <property type="evidence" value="ECO:0007669"/>
    <property type="project" value="InterPro"/>
</dbReference>
<name>A0A8J6N0P8_9DELT</name>
<dbReference type="SUPFAM" id="SSF46689">
    <property type="entry name" value="Homeodomain-like"/>
    <property type="match status" value="2"/>
</dbReference>
<protein>
    <submittedName>
        <fullName evidence="5">Helix-turn-helix domain-containing protein</fullName>
    </submittedName>
</protein>
<evidence type="ECO:0000256" key="1">
    <source>
        <dbReference type="ARBA" id="ARBA00023015"/>
    </source>
</evidence>
<evidence type="ECO:0000256" key="2">
    <source>
        <dbReference type="ARBA" id="ARBA00023125"/>
    </source>
</evidence>
<keyword evidence="1" id="KW-0805">Transcription regulation</keyword>
<dbReference type="PANTHER" id="PTHR46796:SF13">
    <property type="entry name" value="HTH-TYPE TRANSCRIPTIONAL ACTIVATOR RHAS"/>
    <property type="match status" value="1"/>
</dbReference>
<evidence type="ECO:0000256" key="3">
    <source>
        <dbReference type="ARBA" id="ARBA00023163"/>
    </source>
</evidence>